<feature type="region of interest" description="Disordered" evidence="1">
    <location>
        <begin position="1"/>
        <end position="53"/>
    </location>
</feature>
<proteinExistence type="predicted"/>
<dbReference type="EMBL" id="KQ090325">
    <property type="protein sequence ID" value="KMS97365.1"/>
    <property type="molecule type" value="Genomic_DNA"/>
</dbReference>
<dbReference type="AlphaFoldDB" id="A0A0J8E2N5"/>
<dbReference type="Proteomes" id="UP000035740">
    <property type="component" value="Unassembled WGS sequence"/>
</dbReference>
<evidence type="ECO:0000313" key="3">
    <source>
        <dbReference type="Proteomes" id="UP000035740"/>
    </source>
</evidence>
<feature type="region of interest" description="Disordered" evidence="1">
    <location>
        <begin position="153"/>
        <end position="182"/>
    </location>
</feature>
<dbReference type="Gramene" id="KMS97365">
    <property type="protein sequence ID" value="KMS97365"/>
    <property type="gene ID" value="BVRB_6g156060"/>
</dbReference>
<gene>
    <name evidence="2" type="ORF">BVRB_6g156060</name>
</gene>
<organism evidence="2 3">
    <name type="scientific">Beta vulgaris subsp. vulgaris</name>
    <name type="common">Beet</name>
    <dbReference type="NCBI Taxonomy" id="3555"/>
    <lineage>
        <taxon>Eukaryota</taxon>
        <taxon>Viridiplantae</taxon>
        <taxon>Streptophyta</taxon>
        <taxon>Embryophyta</taxon>
        <taxon>Tracheophyta</taxon>
        <taxon>Spermatophyta</taxon>
        <taxon>Magnoliopsida</taxon>
        <taxon>eudicotyledons</taxon>
        <taxon>Gunneridae</taxon>
        <taxon>Pentapetalae</taxon>
        <taxon>Caryophyllales</taxon>
        <taxon>Chenopodiaceae</taxon>
        <taxon>Betoideae</taxon>
        <taxon>Beta</taxon>
    </lineage>
</organism>
<feature type="compositionally biased region" description="Polar residues" evidence="1">
    <location>
        <begin position="9"/>
        <end position="22"/>
    </location>
</feature>
<evidence type="ECO:0000313" key="2">
    <source>
        <dbReference type="EMBL" id="KMS97365.1"/>
    </source>
</evidence>
<reference evidence="2 3" key="1">
    <citation type="journal article" date="2014" name="Nature">
        <title>The genome of the recently domesticated crop plant sugar beet (Beta vulgaris).</title>
        <authorList>
            <person name="Dohm J.C."/>
            <person name="Minoche A.E."/>
            <person name="Holtgrawe D."/>
            <person name="Capella-Gutierrez S."/>
            <person name="Zakrzewski F."/>
            <person name="Tafer H."/>
            <person name="Rupp O."/>
            <person name="Sorensen T.R."/>
            <person name="Stracke R."/>
            <person name="Reinhardt R."/>
            <person name="Goesmann A."/>
            <person name="Kraft T."/>
            <person name="Schulz B."/>
            <person name="Stadler P.F."/>
            <person name="Schmidt T."/>
            <person name="Gabaldon T."/>
            <person name="Lehrach H."/>
            <person name="Weisshaar B."/>
            <person name="Himmelbauer H."/>
        </authorList>
    </citation>
    <scope>NUCLEOTIDE SEQUENCE [LARGE SCALE GENOMIC DNA]</scope>
    <source>
        <tissue evidence="2">Taproot</tissue>
    </source>
</reference>
<name>A0A0J8E2N5_BETVV</name>
<accession>A0A0J8E2N5</accession>
<keyword evidence="3" id="KW-1185">Reference proteome</keyword>
<sequence>MVSHHSLVTERNPTETSCNSGQVPPVEDGSPRRPNEPCPSSHSERFGHRKLLQSSRNHADMVDNPDGKGVQLHTSTMGLGVHLRPRTRSSPRAKSSINYKELAHRASSKRNRQRQMAASHETVQPVDPKVCMGDIQRRRENVGCEGEDKFRNNLQHLSKPDGCSVNIDPSSDHGGNPLPTTH</sequence>
<evidence type="ECO:0000256" key="1">
    <source>
        <dbReference type="SAM" id="MobiDB-lite"/>
    </source>
</evidence>
<protein>
    <submittedName>
        <fullName evidence="2">Uncharacterized protein</fullName>
    </submittedName>
</protein>
<feature type="region of interest" description="Disordered" evidence="1">
    <location>
        <begin position="81"/>
        <end position="123"/>
    </location>
</feature>